<evidence type="ECO:0000313" key="1">
    <source>
        <dbReference type="EMBL" id="GBC07686.1"/>
    </source>
</evidence>
<sequence>MKEIEVWEHVLKWGLAQNPTLIPDPKSWSVEDFKIMRNTLQHCLPLVRFFCLSSKEFSQKVRPYQKLLNQQLYEDLLKFFLESDNVSSQNIQHKADINDNNFKESYLPYKFKLLLRGCRDGFTPKRFHELCDNKPNTVTFY</sequence>
<proteinExistence type="predicted"/>
<gene>
    <name evidence="1" type="ORF">RclHR1_07620004</name>
</gene>
<dbReference type="Proteomes" id="UP000247702">
    <property type="component" value="Unassembled WGS sequence"/>
</dbReference>
<dbReference type="AlphaFoldDB" id="A0A2Z6RXG9"/>
<evidence type="ECO:0008006" key="3">
    <source>
        <dbReference type="Google" id="ProtNLM"/>
    </source>
</evidence>
<organism evidence="1 2">
    <name type="scientific">Rhizophagus clarus</name>
    <dbReference type="NCBI Taxonomy" id="94130"/>
    <lineage>
        <taxon>Eukaryota</taxon>
        <taxon>Fungi</taxon>
        <taxon>Fungi incertae sedis</taxon>
        <taxon>Mucoromycota</taxon>
        <taxon>Glomeromycotina</taxon>
        <taxon>Glomeromycetes</taxon>
        <taxon>Glomerales</taxon>
        <taxon>Glomeraceae</taxon>
        <taxon>Rhizophagus</taxon>
    </lineage>
</organism>
<evidence type="ECO:0000313" key="2">
    <source>
        <dbReference type="Proteomes" id="UP000247702"/>
    </source>
</evidence>
<name>A0A2Z6RXG9_9GLOM</name>
<keyword evidence="2" id="KW-1185">Reference proteome</keyword>
<protein>
    <recommendedName>
        <fullName evidence="3">BACK domain-containing protein</fullName>
    </recommendedName>
</protein>
<reference evidence="1 2" key="1">
    <citation type="submission" date="2017-11" db="EMBL/GenBank/DDBJ databases">
        <title>The genome of Rhizophagus clarus HR1 reveals common genetic basis of auxotrophy among arbuscular mycorrhizal fungi.</title>
        <authorList>
            <person name="Kobayashi Y."/>
        </authorList>
    </citation>
    <scope>NUCLEOTIDE SEQUENCE [LARGE SCALE GENOMIC DNA]</scope>
    <source>
        <strain evidence="1 2">HR1</strain>
    </source>
</reference>
<accession>A0A2Z6RXG9</accession>
<dbReference type="EMBL" id="BEXD01004162">
    <property type="protein sequence ID" value="GBC07686.1"/>
    <property type="molecule type" value="Genomic_DNA"/>
</dbReference>
<comment type="caution">
    <text evidence="1">The sequence shown here is derived from an EMBL/GenBank/DDBJ whole genome shotgun (WGS) entry which is preliminary data.</text>
</comment>